<dbReference type="Pfam" id="PF12699">
    <property type="entry name" value="phiKZ_IP"/>
    <property type="match status" value="1"/>
</dbReference>
<organismHost>
    <name type="scientific">Pseudomonas chlororaphis</name>
    <dbReference type="NCBI Taxonomy" id="587753"/>
</organismHost>
<organism evidence="2 3">
    <name type="scientific">Pseudomonas phage 201phi2-1</name>
    <name type="common">Pseudomonas chlororaphis phage 201phi2-1</name>
    <dbReference type="NCBI Taxonomy" id="198110"/>
    <lineage>
        <taxon>Viruses</taxon>
        <taxon>Duplodnaviria</taxon>
        <taxon>Heunggongvirae</taxon>
        <taxon>Uroviricota</taxon>
        <taxon>Caudoviricetes</taxon>
        <taxon>Chimalliviridae</taxon>
        <taxon>Serwervirus</taxon>
        <taxon>Serwervirus 201phi21</taxon>
    </lineage>
</organism>
<sequence>MVNSINRPQPELGGVTPADFNVLSNEFFAELDLYAKRNDAICDEMAALENLFITLEGSDPTLINYALEKYNLTEVVSNEDVNRAAIQAWERVKVNLRRFQSDLFGYAKVIQSGSERLVERLEMLQGIAEKANKVPFKDEITVKKNQKFAINGGFQPFDIRPVLEDTNNTFDFYDKVLLPYMKQIGKLLDTVELNLTWTENTEMRFELLNANKWMKNFKPLEEPDDRFRAAAYVVRGITAQGERAIYYSGPEDTKTENVKDWGYFISTIRNMRYRYLKIPGQQPLNESDNKIDVENATTIRQRLSYLIGIAKRIQGRKGYDQKISTELRKIERSADKVRNNTRNMRTQLDQRNVEEERDEGRPNVSNIVKDMSTILNCMTRLVQDFNNAVAGQLRLAGALGFICDLELKAYEAPIDKPTPEVQEKLE</sequence>
<keyword evidence="3" id="KW-1185">Reference proteome</keyword>
<proteinExistence type="predicted"/>
<accession>B3FJ17</accession>
<dbReference type="RefSeq" id="YP_001956878.1">
    <property type="nucleotide sequence ID" value="NC_010821.1"/>
</dbReference>
<dbReference type="KEGG" id="vg:6372259"/>
<dbReference type="Proteomes" id="UP000002421">
    <property type="component" value="Segment"/>
</dbReference>
<name>B3FJ17_BP201</name>
<evidence type="ECO:0000256" key="1">
    <source>
        <dbReference type="SAM" id="MobiDB-lite"/>
    </source>
</evidence>
<evidence type="ECO:0000313" key="2">
    <source>
        <dbReference type="EMBL" id="ABY62984.1"/>
    </source>
</evidence>
<reference evidence="2 3" key="1">
    <citation type="journal article" date="2008" name="Virology">
        <title>Characterization of Pseudomonas chlororaphis myovirus 201varphi2-1 via genomic sequencing, mass spectrometry, and electron microscopy.</title>
        <authorList>
            <person name="Thomas J.A."/>
            <person name="Rolando M.R."/>
            <person name="Carroll C.A."/>
            <person name="Shen P.S."/>
            <person name="Belnap D.M."/>
            <person name="Weintraub S.T."/>
            <person name="Serwer P."/>
            <person name="Hardies S.C."/>
        </authorList>
    </citation>
    <scope>NUCLEOTIDE SEQUENCE</scope>
</reference>
<evidence type="ECO:0000313" key="3">
    <source>
        <dbReference type="Proteomes" id="UP000002421"/>
    </source>
</evidence>
<feature type="compositionally biased region" description="Basic and acidic residues" evidence="1">
    <location>
        <begin position="351"/>
        <end position="361"/>
    </location>
</feature>
<dbReference type="InterPro" id="IPR024413">
    <property type="entry name" value="Phage_phiKZ_Orf92_int-head"/>
</dbReference>
<protein>
    <submittedName>
        <fullName evidence="2">Virion structural protein</fullName>
    </submittedName>
</protein>
<feature type="compositionally biased region" description="Polar residues" evidence="1">
    <location>
        <begin position="340"/>
        <end position="350"/>
    </location>
</feature>
<dbReference type="OrthoDB" id="15209at10239"/>
<feature type="region of interest" description="Disordered" evidence="1">
    <location>
        <begin position="338"/>
        <end position="362"/>
    </location>
</feature>
<gene>
    <name evidence="2" type="ORF">201phi2-1p154</name>
</gene>
<dbReference type="EMBL" id="EU197055">
    <property type="protein sequence ID" value="ABY62984.1"/>
    <property type="molecule type" value="Genomic_DNA"/>
</dbReference>